<proteinExistence type="predicted"/>
<sequence>NIELRACSKDDIPALKRITSLLLPIPYPEKFFREILDDPVTNDLTLVAIWHEKRSSDPHETSTSNNPGGDGGGGGKATLIGAIRCRLLSSLPGTAGSNILGDEAPMLYLSTLVLLSPYRSLGVASHMLRILVRRAIEDYGVSRVGAHVWSANTEGLEWYQRRGFEEISREEDYYRRLSPSSAVVMQR</sequence>
<keyword evidence="2" id="KW-0012">Acyltransferase</keyword>
<dbReference type="SUPFAM" id="SSF55729">
    <property type="entry name" value="Acyl-CoA N-acyltransferases (Nat)"/>
    <property type="match status" value="1"/>
</dbReference>
<organism evidence="5">
    <name type="scientific">Dissoconium aciculare CBS 342.82</name>
    <dbReference type="NCBI Taxonomy" id="1314786"/>
    <lineage>
        <taxon>Eukaryota</taxon>
        <taxon>Fungi</taxon>
        <taxon>Dikarya</taxon>
        <taxon>Ascomycota</taxon>
        <taxon>Pezizomycotina</taxon>
        <taxon>Dothideomycetes</taxon>
        <taxon>Dothideomycetidae</taxon>
        <taxon>Mycosphaerellales</taxon>
        <taxon>Dissoconiaceae</taxon>
        <taxon>Dissoconium</taxon>
    </lineage>
</organism>
<reference evidence="5" key="3">
    <citation type="submission" date="2025-08" db="UniProtKB">
        <authorList>
            <consortium name="RefSeq"/>
        </authorList>
    </citation>
    <scope>IDENTIFICATION</scope>
    <source>
        <strain evidence="5">CBS 342.82</strain>
    </source>
</reference>
<dbReference type="GO" id="GO:0031415">
    <property type="term" value="C:NatA complex"/>
    <property type="evidence" value="ECO:0007669"/>
    <property type="project" value="TreeGrafter"/>
</dbReference>
<dbReference type="OrthoDB" id="47374at2759"/>
<feature type="domain" description="N-acetyltransferase" evidence="3">
    <location>
        <begin position="2"/>
        <end position="187"/>
    </location>
</feature>
<feature type="non-terminal residue" evidence="5">
    <location>
        <position position="1"/>
    </location>
</feature>
<dbReference type="PROSITE" id="PS51186">
    <property type="entry name" value="GNAT"/>
    <property type="match status" value="1"/>
</dbReference>
<dbReference type="PANTHER" id="PTHR42919:SF8">
    <property type="entry name" value="N-ALPHA-ACETYLTRANSFERASE 50"/>
    <property type="match status" value="1"/>
</dbReference>
<protein>
    <submittedName>
        <fullName evidence="5">Acyl-CoA N-acyltransferase</fullName>
    </submittedName>
</protein>
<evidence type="ECO:0000259" key="3">
    <source>
        <dbReference type="PROSITE" id="PS51186"/>
    </source>
</evidence>
<feature type="non-terminal residue" evidence="5">
    <location>
        <position position="187"/>
    </location>
</feature>
<reference evidence="5" key="1">
    <citation type="submission" date="2020-01" db="EMBL/GenBank/DDBJ databases">
        <authorList>
            <consortium name="DOE Joint Genome Institute"/>
            <person name="Haridas S."/>
            <person name="Albert R."/>
            <person name="Binder M."/>
            <person name="Bloem J."/>
            <person name="Labutti K."/>
            <person name="Salamov A."/>
            <person name="Andreopoulos B."/>
            <person name="Baker S.E."/>
            <person name="Barry K."/>
            <person name="Bills G."/>
            <person name="Bluhm B.H."/>
            <person name="Cannon C."/>
            <person name="Castanera R."/>
            <person name="Culley D.E."/>
            <person name="Daum C."/>
            <person name="Ezra D."/>
            <person name="Gonzalez J.B."/>
            <person name="Henrissat B."/>
            <person name="Kuo A."/>
            <person name="Liang C."/>
            <person name="Lipzen A."/>
            <person name="Lutzoni F."/>
            <person name="Magnuson J."/>
            <person name="Mondo S."/>
            <person name="Nolan M."/>
            <person name="Ohm R."/>
            <person name="Pangilinan J."/>
            <person name="Park H.-J."/>
            <person name="Ramirez L."/>
            <person name="Alfaro M."/>
            <person name="Sun H."/>
            <person name="Tritt A."/>
            <person name="Yoshinaga Y."/>
            <person name="Zwiers L.-H."/>
            <person name="Turgeon B.G."/>
            <person name="Goodwin S.B."/>
            <person name="Spatafora J.W."/>
            <person name="Crous P.W."/>
            <person name="Grigoriev I.V."/>
        </authorList>
    </citation>
    <scope>NUCLEOTIDE SEQUENCE</scope>
    <source>
        <strain evidence="5">CBS 342.82</strain>
    </source>
</reference>
<dbReference type="RefSeq" id="XP_033464675.1">
    <property type="nucleotide sequence ID" value="XM_033600226.1"/>
</dbReference>
<dbReference type="Gene3D" id="3.40.630.30">
    <property type="match status" value="1"/>
</dbReference>
<keyword evidence="4" id="KW-1185">Reference proteome</keyword>
<dbReference type="GO" id="GO:0016747">
    <property type="term" value="F:acyltransferase activity, transferring groups other than amino-acyl groups"/>
    <property type="evidence" value="ECO:0007669"/>
    <property type="project" value="InterPro"/>
</dbReference>
<dbReference type="InterPro" id="IPR016181">
    <property type="entry name" value="Acyl_CoA_acyltransferase"/>
</dbReference>
<dbReference type="InterPro" id="IPR000182">
    <property type="entry name" value="GNAT_dom"/>
</dbReference>
<dbReference type="GeneID" id="54358026"/>
<dbReference type="CDD" id="cd04301">
    <property type="entry name" value="NAT_SF"/>
    <property type="match status" value="1"/>
</dbReference>
<evidence type="ECO:0000313" key="5">
    <source>
        <dbReference type="RefSeq" id="XP_033464675.1"/>
    </source>
</evidence>
<dbReference type="Proteomes" id="UP000504637">
    <property type="component" value="Unplaced"/>
</dbReference>
<reference evidence="5" key="2">
    <citation type="submission" date="2020-04" db="EMBL/GenBank/DDBJ databases">
        <authorList>
            <consortium name="NCBI Genome Project"/>
        </authorList>
    </citation>
    <scope>NUCLEOTIDE SEQUENCE</scope>
    <source>
        <strain evidence="5">CBS 342.82</strain>
    </source>
</reference>
<evidence type="ECO:0000256" key="2">
    <source>
        <dbReference type="ARBA" id="ARBA00023315"/>
    </source>
</evidence>
<accession>A0A6J3MIV4</accession>
<dbReference type="Pfam" id="PF00583">
    <property type="entry name" value="Acetyltransf_1"/>
    <property type="match status" value="1"/>
</dbReference>
<gene>
    <name evidence="5" type="ORF">K489DRAFT_292640</name>
</gene>
<keyword evidence="1" id="KW-0808">Transferase</keyword>
<name>A0A6J3MIV4_9PEZI</name>
<dbReference type="AlphaFoldDB" id="A0A6J3MIV4"/>
<dbReference type="GO" id="GO:0007064">
    <property type="term" value="P:mitotic sister chromatid cohesion"/>
    <property type="evidence" value="ECO:0007669"/>
    <property type="project" value="TreeGrafter"/>
</dbReference>
<dbReference type="InterPro" id="IPR051556">
    <property type="entry name" value="N-term/lysine_N-AcTrnsfr"/>
</dbReference>
<dbReference type="PANTHER" id="PTHR42919">
    <property type="entry name" value="N-ALPHA-ACETYLTRANSFERASE"/>
    <property type="match status" value="1"/>
</dbReference>
<evidence type="ECO:0000313" key="4">
    <source>
        <dbReference type="Proteomes" id="UP000504637"/>
    </source>
</evidence>
<evidence type="ECO:0000256" key="1">
    <source>
        <dbReference type="ARBA" id="ARBA00022679"/>
    </source>
</evidence>